<dbReference type="InterPro" id="IPR002376">
    <property type="entry name" value="Formyl_transf_N"/>
</dbReference>
<proteinExistence type="predicted"/>
<dbReference type="PANTHER" id="PTHR11138:SF5">
    <property type="entry name" value="METHIONYL-TRNA FORMYLTRANSFERASE, MITOCHONDRIAL"/>
    <property type="match status" value="1"/>
</dbReference>
<dbReference type="AlphaFoldDB" id="A0A9W5UUJ6"/>
<evidence type="ECO:0000313" key="2">
    <source>
        <dbReference type="EMBL" id="GIJ34478.1"/>
    </source>
</evidence>
<organism evidence="2 3">
    <name type="scientific">Micromonospora sediminimaris</name>
    <dbReference type="NCBI Taxonomy" id="547162"/>
    <lineage>
        <taxon>Bacteria</taxon>
        <taxon>Bacillati</taxon>
        <taxon>Actinomycetota</taxon>
        <taxon>Actinomycetes</taxon>
        <taxon>Micromonosporales</taxon>
        <taxon>Micromonosporaceae</taxon>
        <taxon>Micromonospora</taxon>
    </lineage>
</organism>
<dbReference type="PANTHER" id="PTHR11138">
    <property type="entry name" value="METHIONYL-TRNA FORMYLTRANSFERASE"/>
    <property type="match status" value="1"/>
</dbReference>
<sequence length="279" mass="31188">MTPMRVAYAGHDFFSSCLELLAQRADLDLVVIFSDGPGGQPTDNVRAIAAARNTPVRTGRWSTEQIEAFNTLDVDLLVCAAYMYRIPVEHLDVSYAVNVHPTLLPYGRGPNPLAYLTFEHPELNGITIHEMTPELDQGPILLQEPFDRDTDDGFDETFLKLWAYAPRALQRLIDDIDHYFQHKRDQGAGSYWPEPPEAERTLHAATATVADAQRLQARFGHLGFVLYPADAPPLQVRSLTASRCQHQYPPGRLAAKLHHGWIVAVSDGLVHIHPAQPRT</sequence>
<reference evidence="2" key="1">
    <citation type="submission" date="2021-01" db="EMBL/GenBank/DDBJ databases">
        <title>Whole genome shotgun sequence of Verrucosispora sediminis NBRC 107745.</title>
        <authorList>
            <person name="Komaki H."/>
            <person name="Tamura T."/>
        </authorList>
    </citation>
    <scope>NUCLEOTIDE SEQUENCE</scope>
    <source>
        <strain evidence="2">NBRC 107745</strain>
    </source>
</reference>
<dbReference type="SUPFAM" id="SSF53328">
    <property type="entry name" value="Formyltransferase"/>
    <property type="match status" value="1"/>
</dbReference>
<protein>
    <recommendedName>
        <fullName evidence="1">Formyl transferase N-terminal domain-containing protein</fullName>
    </recommendedName>
</protein>
<dbReference type="Proteomes" id="UP000607311">
    <property type="component" value="Unassembled WGS sequence"/>
</dbReference>
<evidence type="ECO:0000259" key="1">
    <source>
        <dbReference type="Pfam" id="PF00551"/>
    </source>
</evidence>
<name>A0A9W5UUJ6_9ACTN</name>
<dbReference type="Pfam" id="PF00551">
    <property type="entry name" value="Formyl_trans_N"/>
    <property type="match status" value="1"/>
</dbReference>
<keyword evidence="3" id="KW-1185">Reference proteome</keyword>
<feature type="domain" description="Formyl transferase N-terminal" evidence="1">
    <location>
        <begin position="60"/>
        <end position="147"/>
    </location>
</feature>
<dbReference type="InterPro" id="IPR036477">
    <property type="entry name" value="Formyl_transf_N_sf"/>
</dbReference>
<gene>
    <name evidence="2" type="ORF">Vse01_36260</name>
</gene>
<dbReference type="EMBL" id="BOPD01000021">
    <property type="protein sequence ID" value="GIJ34478.1"/>
    <property type="molecule type" value="Genomic_DNA"/>
</dbReference>
<dbReference type="GO" id="GO:0004479">
    <property type="term" value="F:methionyl-tRNA formyltransferase activity"/>
    <property type="evidence" value="ECO:0007669"/>
    <property type="project" value="TreeGrafter"/>
</dbReference>
<accession>A0A9W5UUJ6</accession>
<dbReference type="OrthoDB" id="9802815at2"/>
<comment type="caution">
    <text evidence="2">The sequence shown here is derived from an EMBL/GenBank/DDBJ whole genome shotgun (WGS) entry which is preliminary data.</text>
</comment>
<evidence type="ECO:0000313" key="3">
    <source>
        <dbReference type="Proteomes" id="UP000607311"/>
    </source>
</evidence>
<dbReference type="Gene3D" id="3.40.50.12230">
    <property type="match status" value="1"/>
</dbReference>